<dbReference type="EMBL" id="LN681231">
    <property type="protein sequence ID" value="CEK28338.1"/>
    <property type="molecule type" value="Genomic_DNA"/>
</dbReference>
<evidence type="ECO:0000313" key="1">
    <source>
        <dbReference type="EMBL" id="CEK28338.1"/>
    </source>
</evidence>
<organism evidence="1">
    <name type="scientific">Yersinia ruckeri</name>
    <dbReference type="NCBI Taxonomy" id="29486"/>
    <lineage>
        <taxon>Bacteria</taxon>
        <taxon>Pseudomonadati</taxon>
        <taxon>Pseudomonadota</taxon>
        <taxon>Gammaproteobacteria</taxon>
        <taxon>Enterobacterales</taxon>
        <taxon>Yersiniaceae</taxon>
        <taxon>Yersinia</taxon>
    </lineage>
</organism>
<proteinExistence type="predicted"/>
<dbReference type="RefSeq" id="WP_004723281.1">
    <property type="nucleotide sequence ID" value="NZ_CCYO01000004.1"/>
</dbReference>
<name>A0A0A8VIZ5_YERRU</name>
<dbReference type="AlphaFoldDB" id="A0A0A8VIZ5"/>
<sequence>MNIRKIKQSRFDSLAAYARDPRAKTFGREIAWYETEDKSIVSCIIQDYTDKDFFGILMARDESERYRFIDNSEWNENFALSESALLTKILEIHENIDKERLQGGIHKAPVDFFIPLIKTKNKLSPLFNELVSNSLFASAKNIIEPMMRWYEDTDGNFVEQFQTTGFNQRIWELYLFALLTENDITFNQKEAIPDFICDSFHGEFCIEATTVNPSIIEGKDEELPQYHNLKDLEDIKNNYYPIKYGSALFSKLKKKYWEKPACKDKPLVFAITDCLCPASGKDSRASLPYYLYGYRHEAKVDDSGSVTIVPVKIEEHTWGKKVIPSGFFNLPEAENISAVIFSNDASFGKFNRMGLLNEFAPEGSEMIRTGLRINHDVNAIRPQSFSLEVDSPSYHEQWSEGLEVYHNPNALHPLSRNVFQEAANHYLLADGQIKTYLPDFHPLGSITKVKHLE</sequence>
<accession>A0A0A8VIZ5</accession>
<protein>
    <submittedName>
        <fullName evidence="1">Glycosaminoglycan attachment site</fullName>
    </submittedName>
</protein>
<dbReference type="OrthoDB" id="981968at2"/>
<gene>
    <name evidence="1" type="ORF">CSF007_13030</name>
</gene>
<reference evidence="1" key="1">
    <citation type="journal article" date="2015" name="Genome Announc.">
        <title>Complete Genome Sequence of Yersinia ruckeri Strain CSF007-82, Etiologic Agent of Red Mouth Disease in Salmonid Fish.</title>
        <authorList>
            <person name="Nelson M.C."/>
            <person name="LaPatra S.E."/>
            <person name="Welch T.J."/>
            <person name="Graf J."/>
        </authorList>
    </citation>
    <scope>NUCLEOTIDE SEQUENCE</scope>
    <source>
        <strain evidence="1">CSF007-82</strain>
    </source>
</reference>
<dbReference type="GeneID" id="66880234"/>